<keyword evidence="18" id="KW-1185">Reference proteome</keyword>
<comment type="similarity">
    <text evidence="2 15 16">Belongs to the ATPase B chain family.</text>
</comment>
<keyword evidence="3 15" id="KW-0813">Transport</keyword>
<evidence type="ECO:0000256" key="16">
    <source>
        <dbReference type="RuleBase" id="RU003848"/>
    </source>
</evidence>
<dbReference type="GO" id="GO:0005886">
    <property type="term" value="C:plasma membrane"/>
    <property type="evidence" value="ECO:0007669"/>
    <property type="project" value="UniProtKB-SubCell"/>
</dbReference>
<evidence type="ECO:0000256" key="11">
    <source>
        <dbReference type="ARBA" id="ARBA00023310"/>
    </source>
</evidence>
<dbReference type="RefSeq" id="WP_110030969.1">
    <property type="nucleotide sequence ID" value="NZ_QGTR01000001.1"/>
</dbReference>
<dbReference type="EMBL" id="QGTR01000001">
    <property type="protein sequence ID" value="PWW04544.1"/>
    <property type="molecule type" value="Genomic_DNA"/>
</dbReference>
<evidence type="ECO:0000256" key="5">
    <source>
        <dbReference type="ARBA" id="ARBA00022547"/>
    </source>
</evidence>
<dbReference type="Proteomes" id="UP000246352">
    <property type="component" value="Unassembled WGS sequence"/>
</dbReference>
<dbReference type="InterPro" id="IPR050059">
    <property type="entry name" value="ATP_synthase_B_chain"/>
</dbReference>
<keyword evidence="6 15" id="KW-0812">Transmembrane</keyword>
<name>A0A317PV26_9HYPH</name>
<keyword evidence="7 15" id="KW-0375">Hydrogen ion transport</keyword>
<evidence type="ECO:0000256" key="2">
    <source>
        <dbReference type="ARBA" id="ARBA00005513"/>
    </source>
</evidence>
<keyword evidence="9 15" id="KW-0406">Ion transport</keyword>
<evidence type="ECO:0000256" key="7">
    <source>
        <dbReference type="ARBA" id="ARBA00022781"/>
    </source>
</evidence>
<evidence type="ECO:0000313" key="17">
    <source>
        <dbReference type="EMBL" id="PWW04544.1"/>
    </source>
</evidence>
<dbReference type="HAMAP" id="MF_01398">
    <property type="entry name" value="ATP_synth_b_bprime"/>
    <property type="match status" value="1"/>
</dbReference>
<accession>A0A317PV26</accession>
<proteinExistence type="inferred from homology"/>
<feature type="transmembrane region" description="Helical" evidence="15">
    <location>
        <begin position="6"/>
        <end position="27"/>
    </location>
</feature>
<comment type="subunit">
    <text evidence="14 15">F-type ATPases have 2 components, F(1) - the catalytic core - and F(0) - the membrane proton channel. F(1) has five subunits: alpha(3), beta(3), gamma(1), delta(1), epsilon(1). F(0) has three main subunits: a(1), b(2) and c(10-14). The alpha and beta chains form an alternating ring which encloses part of the gamma chain. F(1) is attached to F(0) by a central stalk formed by the gamma and epsilon chains, while a peripheral stalk is formed by the delta and b chains.</text>
</comment>
<keyword evidence="10 15" id="KW-0472">Membrane</keyword>
<keyword evidence="8 15" id="KW-1133">Transmembrane helix</keyword>
<evidence type="ECO:0000256" key="13">
    <source>
        <dbReference type="ARBA" id="ARBA00025614"/>
    </source>
</evidence>
<dbReference type="OrthoDB" id="466272at2"/>
<evidence type="ECO:0000256" key="3">
    <source>
        <dbReference type="ARBA" id="ARBA00022448"/>
    </source>
</evidence>
<comment type="caution">
    <text evidence="17">The sequence shown here is derived from an EMBL/GenBank/DDBJ whole genome shotgun (WGS) entry which is preliminary data.</text>
</comment>
<protein>
    <recommendedName>
        <fullName evidence="15">ATP synthase subunit b</fullName>
    </recommendedName>
    <alternativeName>
        <fullName evidence="15">ATP synthase F(0) sector subunit b</fullName>
    </alternativeName>
    <alternativeName>
        <fullName evidence="15">ATPase subunit I</fullName>
    </alternativeName>
    <alternativeName>
        <fullName evidence="15">F-type ATPase subunit b</fullName>
        <shortName evidence="15">F-ATPase subunit b</shortName>
    </alternativeName>
</protein>
<comment type="subcellular location">
    <subcellularLocation>
        <location evidence="1">Cell inner membrane</location>
        <topology evidence="1">Single-pass membrane protein</topology>
    </subcellularLocation>
    <subcellularLocation>
        <location evidence="15">Cell membrane</location>
        <topology evidence="15">Single-pass membrane protein</topology>
    </subcellularLocation>
</comment>
<reference evidence="17 18" key="1">
    <citation type="submission" date="2018-05" db="EMBL/GenBank/DDBJ databases">
        <title>Genomic Encyclopedia of Type Strains, Phase IV (KMG-IV): sequencing the most valuable type-strain genomes for metagenomic binning, comparative biology and taxonomic classification.</title>
        <authorList>
            <person name="Goeker M."/>
        </authorList>
    </citation>
    <scope>NUCLEOTIDE SEQUENCE [LARGE SCALE GENOMIC DNA]</scope>
    <source>
        <strain evidence="17 18">DSM 16791</strain>
    </source>
</reference>
<dbReference type="PANTHER" id="PTHR33445">
    <property type="entry name" value="ATP SYNTHASE SUBUNIT B', CHLOROPLASTIC"/>
    <property type="match status" value="1"/>
</dbReference>
<keyword evidence="5 15" id="KW-0138">CF(0)</keyword>
<evidence type="ECO:0000256" key="10">
    <source>
        <dbReference type="ARBA" id="ARBA00023136"/>
    </source>
</evidence>
<dbReference type="GO" id="GO:0046933">
    <property type="term" value="F:proton-transporting ATP synthase activity, rotational mechanism"/>
    <property type="evidence" value="ECO:0007669"/>
    <property type="project" value="UniProtKB-UniRule"/>
</dbReference>
<dbReference type="PANTHER" id="PTHR33445:SF2">
    <property type="entry name" value="ATP SYNTHASE SUBUNIT B', CHLOROPLASTIC"/>
    <property type="match status" value="1"/>
</dbReference>
<keyword evidence="11 15" id="KW-0066">ATP synthesis</keyword>
<dbReference type="AlphaFoldDB" id="A0A317PV26"/>
<organism evidence="17 18">
    <name type="scientific">Hoeflea marina</name>
    <dbReference type="NCBI Taxonomy" id="274592"/>
    <lineage>
        <taxon>Bacteria</taxon>
        <taxon>Pseudomonadati</taxon>
        <taxon>Pseudomonadota</taxon>
        <taxon>Alphaproteobacteria</taxon>
        <taxon>Hyphomicrobiales</taxon>
        <taxon>Rhizobiaceae</taxon>
        <taxon>Hoeflea</taxon>
    </lineage>
</organism>
<dbReference type="CDD" id="cd06503">
    <property type="entry name" value="ATP-synt_Fo_b"/>
    <property type="match status" value="1"/>
</dbReference>
<evidence type="ECO:0000256" key="15">
    <source>
        <dbReference type="HAMAP-Rule" id="MF_01398"/>
    </source>
</evidence>
<dbReference type="GO" id="GO:0045259">
    <property type="term" value="C:proton-transporting ATP synthase complex"/>
    <property type="evidence" value="ECO:0007669"/>
    <property type="project" value="UniProtKB-KW"/>
</dbReference>
<evidence type="ECO:0000256" key="9">
    <source>
        <dbReference type="ARBA" id="ARBA00023065"/>
    </source>
</evidence>
<dbReference type="InterPro" id="IPR002146">
    <property type="entry name" value="ATP_synth_b/b'su_bac/chlpt"/>
</dbReference>
<gene>
    <name evidence="15" type="primary">atpF</name>
    <name evidence="17" type="ORF">DFR52_1011243</name>
</gene>
<evidence type="ECO:0000256" key="14">
    <source>
        <dbReference type="ARBA" id="ARBA00025830"/>
    </source>
</evidence>
<evidence type="ECO:0000256" key="1">
    <source>
        <dbReference type="ARBA" id="ARBA00004377"/>
    </source>
</evidence>
<evidence type="ECO:0000256" key="4">
    <source>
        <dbReference type="ARBA" id="ARBA00022475"/>
    </source>
</evidence>
<evidence type="ECO:0000256" key="12">
    <source>
        <dbReference type="ARBA" id="ARBA00025198"/>
    </source>
</evidence>
<dbReference type="GO" id="GO:0046961">
    <property type="term" value="F:proton-transporting ATPase activity, rotational mechanism"/>
    <property type="evidence" value="ECO:0007669"/>
    <property type="project" value="TreeGrafter"/>
</dbReference>
<sequence>MKLDWWTLGLQAVNVLILVWLLQRFFWRPVAAMIATRKDAAQAMLADAKSSQDKAAAALAEIEQTRAGFAAEREKILADARDAADAAGEAAMNDARAKADKLRKAAEARLAADKVAAEKQMADQAASLAVDIAEKLAGRLKGPEISAAFLSWLTDAIKAMPDDEKTAALADGKGLRLVSAEALTAAQKTRANAAVAEALGGKPALSFDTDAALIAGLELRGAHFTLRNSWQADLARIREDLHHGG</sequence>
<evidence type="ECO:0000256" key="6">
    <source>
        <dbReference type="ARBA" id="ARBA00022692"/>
    </source>
</evidence>
<dbReference type="Pfam" id="PF00430">
    <property type="entry name" value="ATP-synt_B"/>
    <property type="match status" value="1"/>
</dbReference>
<evidence type="ECO:0000256" key="8">
    <source>
        <dbReference type="ARBA" id="ARBA00022989"/>
    </source>
</evidence>
<evidence type="ECO:0000313" key="18">
    <source>
        <dbReference type="Proteomes" id="UP000246352"/>
    </source>
</evidence>
<comment type="function">
    <text evidence="13">Component of the F(0) channel, it forms part of the peripheral stalk, linking F(1) to F(0). The b'-subunit is a diverged and duplicated form of b found in plants and photosynthetic bacteria.</text>
</comment>
<comment type="function">
    <text evidence="12 15">F(1)F(0) ATP synthase produces ATP from ADP in the presence of a proton or sodium gradient. F-type ATPases consist of two structural domains, F(1) containing the extramembraneous catalytic core and F(0) containing the membrane proton channel, linked together by a central stalk and a peripheral stalk. During catalysis, ATP synthesis in the catalytic domain of F(1) is coupled via a rotary mechanism of the central stalk subunits to proton translocation.</text>
</comment>
<keyword evidence="4 15" id="KW-1003">Cell membrane</keyword>